<evidence type="ECO:0000313" key="2">
    <source>
        <dbReference type="Proteomes" id="UP000029549"/>
    </source>
</evidence>
<proteinExistence type="predicted"/>
<protein>
    <submittedName>
        <fullName evidence="1">Uncharacterized protein</fullName>
    </submittedName>
</protein>
<organism evidence="1 2">
    <name type="scientific">Comamonas thiooxydans</name>
    <dbReference type="NCBI Taxonomy" id="363952"/>
    <lineage>
        <taxon>Bacteria</taxon>
        <taxon>Pseudomonadati</taxon>
        <taxon>Pseudomonadota</taxon>
        <taxon>Betaproteobacteria</taxon>
        <taxon>Burkholderiales</taxon>
        <taxon>Comamonadaceae</taxon>
        <taxon>Comamonas</taxon>
    </lineage>
</organism>
<evidence type="ECO:0000313" key="1">
    <source>
        <dbReference type="EMBL" id="KGH13058.1"/>
    </source>
</evidence>
<reference evidence="1 2" key="1">
    <citation type="submission" date="2013-09" db="EMBL/GenBank/DDBJ databases">
        <title>High correlation between genotypes and phenotypes of environmental bacteria Comamonas testosteroni strains.</title>
        <authorList>
            <person name="Liu L."/>
            <person name="Zhu W."/>
            <person name="Xia X."/>
            <person name="Xu B."/>
            <person name="Luo M."/>
            <person name="Wang G."/>
        </authorList>
    </citation>
    <scope>NUCLEOTIDE SEQUENCE [LARGE SCALE GENOMIC DNA]</scope>
    <source>
        <strain evidence="1 2">DF2</strain>
    </source>
</reference>
<accession>A0A0E3BVL7</accession>
<gene>
    <name evidence="1" type="ORF">P608_09010</name>
</gene>
<comment type="caution">
    <text evidence="1">The sequence shown here is derived from an EMBL/GenBank/DDBJ whole genome shotgun (WGS) entry which is preliminary data.</text>
</comment>
<keyword evidence="2" id="KW-1185">Reference proteome</keyword>
<dbReference type="EMBL" id="AWTP01000102">
    <property type="protein sequence ID" value="KGH13058.1"/>
    <property type="molecule type" value="Genomic_DNA"/>
</dbReference>
<dbReference type="Proteomes" id="UP000029549">
    <property type="component" value="Unassembled WGS sequence"/>
</dbReference>
<dbReference type="AlphaFoldDB" id="A0A0E3BVL7"/>
<name>A0A0E3BVL7_9BURK</name>
<sequence>MLLKLGEMAGHLGPGCLAVNTCSDDMLANVLPLALLHKSLH</sequence>